<dbReference type="SUPFAM" id="SSF55874">
    <property type="entry name" value="ATPase domain of HSP90 chaperone/DNA topoisomerase II/histidine kinase"/>
    <property type="match status" value="1"/>
</dbReference>
<dbReference type="Pfam" id="PF06580">
    <property type="entry name" value="His_kinase"/>
    <property type="match status" value="1"/>
</dbReference>
<gene>
    <name evidence="3" type="ORF">NDO55_05760</name>
</gene>
<keyword evidence="4" id="KW-1185">Reference proteome</keyword>
<dbReference type="GO" id="GO:0000155">
    <property type="term" value="F:phosphorelay sensor kinase activity"/>
    <property type="evidence" value="ECO:0007669"/>
    <property type="project" value="InterPro"/>
</dbReference>
<feature type="transmembrane region" description="Helical" evidence="1">
    <location>
        <begin position="83"/>
        <end position="105"/>
    </location>
</feature>
<keyword evidence="1" id="KW-0812">Transmembrane</keyword>
<feature type="domain" description="Signal transduction histidine kinase internal region" evidence="2">
    <location>
        <begin position="204"/>
        <end position="284"/>
    </location>
</feature>
<accession>A0A9X2EL27</accession>
<name>A0A9X2EL27_9SPHN</name>
<organism evidence="3 4">
    <name type="scientific">Sphingomicrobium sediminis</name>
    <dbReference type="NCBI Taxonomy" id="2950949"/>
    <lineage>
        <taxon>Bacteria</taxon>
        <taxon>Pseudomonadati</taxon>
        <taxon>Pseudomonadota</taxon>
        <taxon>Alphaproteobacteria</taxon>
        <taxon>Sphingomonadales</taxon>
        <taxon>Sphingomonadaceae</taxon>
        <taxon>Sphingomicrobium</taxon>
    </lineage>
</organism>
<feature type="transmembrane region" description="Helical" evidence="1">
    <location>
        <begin position="17"/>
        <end position="39"/>
    </location>
</feature>
<evidence type="ECO:0000313" key="3">
    <source>
        <dbReference type="EMBL" id="MCM8557324.1"/>
    </source>
</evidence>
<keyword evidence="3" id="KW-0418">Kinase</keyword>
<dbReference type="Gene3D" id="3.30.565.10">
    <property type="entry name" value="Histidine kinase-like ATPase, C-terminal domain"/>
    <property type="match status" value="1"/>
</dbReference>
<feature type="transmembrane region" description="Helical" evidence="1">
    <location>
        <begin position="164"/>
        <end position="184"/>
    </location>
</feature>
<dbReference type="Proteomes" id="UP001155128">
    <property type="component" value="Unassembled WGS sequence"/>
</dbReference>
<evidence type="ECO:0000259" key="2">
    <source>
        <dbReference type="Pfam" id="PF06580"/>
    </source>
</evidence>
<dbReference type="RefSeq" id="WP_252113292.1">
    <property type="nucleotide sequence ID" value="NZ_JAMSHT010000001.1"/>
</dbReference>
<proteinExistence type="predicted"/>
<dbReference type="EMBL" id="JAMSHT010000001">
    <property type="protein sequence ID" value="MCM8557324.1"/>
    <property type="molecule type" value="Genomic_DNA"/>
</dbReference>
<feature type="transmembrane region" description="Helical" evidence="1">
    <location>
        <begin position="51"/>
        <end position="71"/>
    </location>
</feature>
<sequence length="399" mass="43833">MTLKAPGGRPLFADWKFAVGSIAIFWCIYVGTLLIRAALGGSFTGLISNRLPTICTGIVLTGCIYLAMQAVDDNARIRVRASIAAIASLVAAIGQALLIIATAPLRQETGEEYRVEAREGAVIIQQGNEIRIQRHSGEQPMIFTLPRIDELDETDKLRVTADAAVVWFFFFAAWSAVYLAGISASQIQDTRRRLAEAEAAATAAQVRALRYQVNPHFLFNTLNSLSSLVMTGRNEQAEQMLLALSTFFRTSLSLDPSESVTLAQEIELQSLYLEIEKRRFPERLKVEIDVPDELSEMRVPALILQPIVENAIKHGVSRTREPVKVTISASERRDGRATLSVHNTIPLAQEDRPAPAGTGTGMTNVCERVAAHFGNRAECRFGAVDDGYRVDIIIPIEKA</sequence>
<evidence type="ECO:0000256" key="1">
    <source>
        <dbReference type="SAM" id="Phobius"/>
    </source>
</evidence>
<dbReference type="GO" id="GO:0016020">
    <property type="term" value="C:membrane"/>
    <property type="evidence" value="ECO:0007669"/>
    <property type="project" value="InterPro"/>
</dbReference>
<reference evidence="3" key="1">
    <citation type="submission" date="2022-06" db="EMBL/GenBank/DDBJ databases">
        <title>Sphingomicrobium sedimins sp. nov., a marine bacterium isolated from tidal flat.</title>
        <authorList>
            <person name="Kim C.-H."/>
            <person name="Yoo Y."/>
            <person name="Kim J.-J."/>
        </authorList>
    </citation>
    <scope>NUCLEOTIDE SEQUENCE</scope>
    <source>
        <strain evidence="3">GRR-S6-50</strain>
    </source>
</reference>
<keyword evidence="3" id="KW-0808">Transferase</keyword>
<dbReference type="PANTHER" id="PTHR34220">
    <property type="entry name" value="SENSOR HISTIDINE KINASE YPDA"/>
    <property type="match status" value="1"/>
</dbReference>
<dbReference type="InterPro" id="IPR050640">
    <property type="entry name" value="Bact_2-comp_sensor_kinase"/>
</dbReference>
<comment type="caution">
    <text evidence="3">The sequence shown here is derived from an EMBL/GenBank/DDBJ whole genome shotgun (WGS) entry which is preliminary data.</text>
</comment>
<keyword evidence="1" id="KW-0472">Membrane</keyword>
<keyword evidence="1" id="KW-1133">Transmembrane helix</keyword>
<dbReference type="AlphaFoldDB" id="A0A9X2EL27"/>
<protein>
    <submittedName>
        <fullName evidence="3">Histidine kinase</fullName>
    </submittedName>
</protein>
<dbReference type="InterPro" id="IPR010559">
    <property type="entry name" value="Sig_transdc_His_kin_internal"/>
</dbReference>
<dbReference type="PANTHER" id="PTHR34220:SF7">
    <property type="entry name" value="SENSOR HISTIDINE KINASE YPDA"/>
    <property type="match status" value="1"/>
</dbReference>
<dbReference type="InterPro" id="IPR036890">
    <property type="entry name" value="HATPase_C_sf"/>
</dbReference>
<evidence type="ECO:0000313" key="4">
    <source>
        <dbReference type="Proteomes" id="UP001155128"/>
    </source>
</evidence>